<organism evidence="2 3">
    <name type="scientific">Pseudoprevotella muciniphila</name>
    <dbReference type="NCBI Taxonomy" id="2133944"/>
    <lineage>
        <taxon>Bacteria</taxon>
        <taxon>Pseudomonadati</taxon>
        <taxon>Bacteroidota</taxon>
        <taxon>Bacteroidia</taxon>
        <taxon>Bacteroidales</taxon>
        <taxon>Prevotellaceae</taxon>
        <taxon>Pseudoprevotella</taxon>
    </lineage>
</organism>
<dbReference type="Pfam" id="PF13585">
    <property type="entry name" value="CHU_C"/>
    <property type="match status" value="1"/>
</dbReference>
<keyword evidence="3" id="KW-1185">Reference proteome</keyword>
<protein>
    <submittedName>
        <fullName evidence="2">Gliding motility-associated C-terminal domain-containing protein</fullName>
    </submittedName>
</protein>
<dbReference type="InterPro" id="IPR026341">
    <property type="entry name" value="T9SS_type_B"/>
</dbReference>
<keyword evidence="1" id="KW-0732">Signal</keyword>
<reference evidence="2 3" key="1">
    <citation type="submission" date="2018-11" db="EMBL/GenBank/DDBJ databases">
        <authorList>
            <person name="Na S.W."/>
            <person name="Baik M."/>
        </authorList>
    </citation>
    <scope>NUCLEOTIDE SEQUENCE [LARGE SCALE GENOMIC DNA]</scope>
    <source>
        <strain evidence="2 3">E39</strain>
    </source>
</reference>
<dbReference type="RefSeq" id="WP_111899213.1">
    <property type="nucleotide sequence ID" value="NZ_CP033459.1"/>
</dbReference>
<dbReference type="Proteomes" id="UP000249375">
    <property type="component" value="Chromosome"/>
</dbReference>
<dbReference type="KEGG" id="alq:C7Y71_008455"/>
<evidence type="ECO:0000256" key="1">
    <source>
        <dbReference type="SAM" id="SignalP"/>
    </source>
</evidence>
<dbReference type="OrthoDB" id="1123245at2"/>
<sequence length="233" mass="26723">MRKLLSFILLILPLTAMAQSAMPIMEYVDSTGATVTDETSYDGAPISVNFYANPQDVGNYKAYYEWDIYCTYTNKDGTTLANDTIKRFQENTTYNFEQSGSYVIQLFITFYNEGDTIEYVQEEPFSVFISQSQLEFPNAFTPNDEEPNNIFKARNQQSIIEFEAAVFTRSGRKIYEWKDPEGGWDGKDGSKDAPDGVYYLHVKAKGADRREYKINQAITLLRKYREDTGITSE</sequence>
<dbReference type="EMBL" id="CP033459">
    <property type="protein sequence ID" value="QFQ13049.1"/>
    <property type="molecule type" value="Genomic_DNA"/>
</dbReference>
<feature type="chain" id="PRO_5024463247" evidence="1">
    <location>
        <begin position="19"/>
        <end position="233"/>
    </location>
</feature>
<proteinExistence type="predicted"/>
<evidence type="ECO:0000313" key="3">
    <source>
        <dbReference type="Proteomes" id="UP000249375"/>
    </source>
</evidence>
<dbReference type="AlphaFoldDB" id="A0A5P8E7M8"/>
<feature type="signal peptide" evidence="1">
    <location>
        <begin position="1"/>
        <end position="18"/>
    </location>
</feature>
<evidence type="ECO:0000313" key="2">
    <source>
        <dbReference type="EMBL" id="QFQ13049.1"/>
    </source>
</evidence>
<dbReference type="NCBIfam" id="TIGR04131">
    <property type="entry name" value="Bac_Flav_CTERM"/>
    <property type="match status" value="1"/>
</dbReference>
<gene>
    <name evidence="2" type="ORF">C7Y71_008455</name>
</gene>
<name>A0A5P8E7M8_9BACT</name>
<accession>A0A5P8E7M8</accession>